<dbReference type="SUPFAM" id="SSF103473">
    <property type="entry name" value="MFS general substrate transporter"/>
    <property type="match status" value="1"/>
</dbReference>
<dbReference type="InterPro" id="IPR011701">
    <property type="entry name" value="MFS"/>
</dbReference>
<keyword evidence="4 6" id="KW-0472">Membrane</keyword>
<evidence type="ECO:0000256" key="2">
    <source>
        <dbReference type="ARBA" id="ARBA00022692"/>
    </source>
</evidence>
<feature type="compositionally biased region" description="Basic and acidic residues" evidence="5">
    <location>
        <begin position="477"/>
        <end position="500"/>
    </location>
</feature>
<dbReference type="GeneID" id="106471067"/>
<dbReference type="InterPro" id="IPR036259">
    <property type="entry name" value="MFS_trans_sf"/>
</dbReference>
<dbReference type="PANTHER" id="PTHR23507">
    <property type="entry name" value="ZGC:174356"/>
    <property type="match status" value="1"/>
</dbReference>
<protein>
    <submittedName>
        <fullName evidence="8">Proton-coupled folate transporter-like</fullName>
    </submittedName>
</protein>
<evidence type="ECO:0000256" key="5">
    <source>
        <dbReference type="SAM" id="MobiDB-lite"/>
    </source>
</evidence>
<feature type="transmembrane region" description="Helical" evidence="6">
    <location>
        <begin position="296"/>
        <end position="312"/>
    </location>
</feature>
<feature type="transmembrane region" description="Helical" evidence="6">
    <location>
        <begin position="324"/>
        <end position="342"/>
    </location>
</feature>
<evidence type="ECO:0000256" key="4">
    <source>
        <dbReference type="ARBA" id="ARBA00023136"/>
    </source>
</evidence>
<evidence type="ECO:0000256" key="1">
    <source>
        <dbReference type="ARBA" id="ARBA00004141"/>
    </source>
</evidence>
<dbReference type="Pfam" id="PF07690">
    <property type="entry name" value="MFS_1"/>
    <property type="match status" value="1"/>
</dbReference>
<feature type="transmembrane region" description="Helical" evidence="6">
    <location>
        <begin position="166"/>
        <end position="191"/>
    </location>
</feature>
<proteinExistence type="predicted"/>
<dbReference type="PANTHER" id="PTHR23507:SF1">
    <property type="entry name" value="FI18259P1-RELATED"/>
    <property type="match status" value="1"/>
</dbReference>
<comment type="subcellular location">
    <subcellularLocation>
        <location evidence="1">Membrane</location>
        <topology evidence="1">Multi-pass membrane protein</topology>
    </subcellularLocation>
</comment>
<feature type="transmembrane region" description="Helical" evidence="6">
    <location>
        <begin position="108"/>
        <end position="128"/>
    </location>
</feature>
<evidence type="ECO:0000313" key="7">
    <source>
        <dbReference type="Proteomes" id="UP000694941"/>
    </source>
</evidence>
<feature type="transmembrane region" description="Helical" evidence="6">
    <location>
        <begin position="203"/>
        <end position="223"/>
    </location>
</feature>
<reference evidence="8" key="1">
    <citation type="submission" date="2025-08" db="UniProtKB">
        <authorList>
            <consortium name="RefSeq"/>
        </authorList>
    </citation>
    <scope>IDENTIFICATION</scope>
    <source>
        <tissue evidence="8">Muscle</tissue>
    </source>
</reference>
<evidence type="ECO:0000313" key="8">
    <source>
        <dbReference type="RefSeq" id="XP_022255399.1"/>
    </source>
</evidence>
<dbReference type="Proteomes" id="UP000694941">
    <property type="component" value="Unplaced"/>
</dbReference>
<keyword evidence="7" id="KW-1185">Reference proteome</keyword>
<feature type="transmembrane region" description="Helical" evidence="6">
    <location>
        <begin position="140"/>
        <end position="160"/>
    </location>
</feature>
<feature type="transmembrane region" description="Helical" evidence="6">
    <location>
        <begin position="446"/>
        <end position="467"/>
    </location>
</feature>
<accession>A0ABM1THP3</accession>
<name>A0ABM1THP3_LIMPO</name>
<feature type="transmembrane region" description="Helical" evidence="6">
    <location>
        <begin position="235"/>
        <end position="254"/>
    </location>
</feature>
<feature type="transmembrane region" description="Helical" evidence="6">
    <location>
        <begin position="39"/>
        <end position="58"/>
    </location>
</feature>
<feature type="transmembrane region" description="Helical" evidence="6">
    <location>
        <begin position="413"/>
        <end position="434"/>
    </location>
</feature>
<organism evidence="7 8">
    <name type="scientific">Limulus polyphemus</name>
    <name type="common">Atlantic horseshoe crab</name>
    <dbReference type="NCBI Taxonomy" id="6850"/>
    <lineage>
        <taxon>Eukaryota</taxon>
        <taxon>Metazoa</taxon>
        <taxon>Ecdysozoa</taxon>
        <taxon>Arthropoda</taxon>
        <taxon>Chelicerata</taxon>
        <taxon>Merostomata</taxon>
        <taxon>Xiphosura</taxon>
        <taxon>Limulidae</taxon>
        <taxon>Limulus</taxon>
    </lineage>
</organism>
<dbReference type="Gene3D" id="1.20.1250.20">
    <property type="entry name" value="MFS general substrate transporter like domains"/>
    <property type="match status" value="1"/>
</dbReference>
<feature type="region of interest" description="Disordered" evidence="5">
    <location>
        <begin position="476"/>
        <end position="500"/>
    </location>
</feature>
<evidence type="ECO:0000256" key="3">
    <source>
        <dbReference type="ARBA" id="ARBA00022989"/>
    </source>
</evidence>
<keyword evidence="3 6" id="KW-1133">Transmembrane helix</keyword>
<evidence type="ECO:0000256" key="6">
    <source>
        <dbReference type="SAM" id="Phobius"/>
    </source>
</evidence>
<dbReference type="RefSeq" id="XP_022255399.1">
    <property type="nucleotide sequence ID" value="XM_022399691.1"/>
</dbReference>
<sequence>MNLHLSEVNMEEKRNKSSFTTNSENPKVKNIKVSRAQRVWNIVTGLTIEPFLILFMFGQSMRMVTLQNLLLDKSCLQFFNFSDDVCANLSLHNYTQEKDQVLIVANNYNLYDILISSGPAILLSVVVGPWSDKHGRKLPLIVAASGTALDHFSCLLNVIYFDAPVLYVVLSSIPSGFTGSMVIIMSSVFSYISDNTSEEDRTVRFFILQTCLILAGPAGTATGGQLFEKFGYKSVFSASLGFTLVAIALLIFQVKENPKYEHRPSAKALVKDLFSFGNFKESIRAFFRQREDHKRLKLFLLSGVMMIGYLYVRKRYNWEVGQYSNVQAGFSVASMLVMLPVIHTLTKIFKVRDPWLGTMGAASQLAENVLRGLAENEWIYYLSYVVGIPAPTATIAVRSQLSKMVRRDEIGKIFAVVATVESFLPMGGSIFYNLFYRLGLETYVGIPFFAAAGWLAFPLVTFIYLVIFPDKTSSAVDDPRNVNGDREEKTESSDVEGVKL</sequence>
<keyword evidence="2 6" id="KW-0812">Transmembrane</keyword>
<feature type="region of interest" description="Disordered" evidence="5">
    <location>
        <begin position="1"/>
        <end position="24"/>
    </location>
</feature>
<gene>
    <name evidence="8" type="primary">LOC106471067</name>
</gene>